<evidence type="ECO:0000313" key="5">
    <source>
        <dbReference type="EMBL" id="TCD61591.1"/>
    </source>
</evidence>
<dbReference type="Gene3D" id="3.30.420.40">
    <property type="match status" value="1"/>
</dbReference>
<dbReference type="InterPro" id="IPR043129">
    <property type="entry name" value="ATPase_NBD"/>
</dbReference>
<dbReference type="SUPFAM" id="SSF53067">
    <property type="entry name" value="Actin-like ATPase domain"/>
    <property type="match status" value="1"/>
</dbReference>
<evidence type="ECO:0008006" key="7">
    <source>
        <dbReference type="Google" id="ProtNLM"/>
    </source>
</evidence>
<dbReference type="AlphaFoldDB" id="A0A4R0R357"/>
<keyword evidence="2" id="KW-0547">Nucleotide-binding</keyword>
<organism evidence="5 6">
    <name type="scientific">Steccherinum ochraceum</name>
    <dbReference type="NCBI Taxonomy" id="92696"/>
    <lineage>
        <taxon>Eukaryota</taxon>
        <taxon>Fungi</taxon>
        <taxon>Dikarya</taxon>
        <taxon>Basidiomycota</taxon>
        <taxon>Agaricomycotina</taxon>
        <taxon>Agaricomycetes</taxon>
        <taxon>Polyporales</taxon>
        <taxon>Steccherinaceae</taxon>
        <taxon>Steccherinum</taxon>
    </lineage>
</organism>
<dbReference type="OrthoDB" id="67445at2759"/>
<keyword evidence="1" id="KW-0808">Transferase</keyword>
<dbReference type="Pfam" id="PF00871">
    <property type="entry name" value="Acetate_kinase"/>
    <property type="match status" value="1"/>
</dbReference>
<keyword evidence="6" id="KW-1185">Reference proteome</keyword>
<proteinExistence type="predicted"/>
<dbReference type="GO" id="GO:0006083">
    <property type="term" value="P:acetate metabolic process"/>
    <property type="evidence" value="ECO:0007669"/>
    <property type="project" value="TreeGrafter"/>
</dbReference>
<gene>
    <name evidence="5" type="ORF">EIP91_008177</name>
</gene>
<evidence type="ECO:0000313" key="6">
    <source>
        <dbReference type="Proteomes" id="UP000292702"/>
    </source>
</evidence>
<dbReference type="EMBL" id="RWJN01000448">
    <property type="protein sequence ID" value="TCD61591.1"/>
    <property type="molecule type" value="Genomic_DNA"/>
</dbReference>
<feature type="non-terminal residue" evidence="5">
    <location>
        <position position="1"/>
    </location>
</feature>
<evidence type="ECO:0000256" key="4">
    <source>
        <dbReference type="ARBA" id="ARBA00022840"/>
    </source>
</evidence>
<evidence type="ECO:0000256" key="1">
    <source>
        <dbReference type="ARBA" id="ARBA00022679"/>
    </source>
</evidence>
<dbReference type="GO" id="GO:0005524">
    <property type="term" value="F:ATP binding"/>
    <property type="evidence" value="ECO:0007669"/>
    <property type="project" value="UniProtKB-KW"/>
</dbReference>
<comment type="caution">
    <text evidence="5">The sequence shown here is derived from an EMBL/GenBank/DDBJ whole genome shotgun (WGS) entry which is preliminary data.</text>
</comment>
<reference evidence="5 6" key="1">
    <citation type="submission" date="2018-11" db="EMBL/GenBank/DDBJ databases">
        <title>Genome assembly of Steccherinum ochraceum LE-BIN_3174, the white-rot fungus of the Steccherinaceae family (The Residual Polyporoid clade, Polyporales, Basidiomycota).</title>
        <authorList>
            <person name="Fedorova T.V."/>
            <person name="Glazunova O.A."/>
            <person name="Landesman E.O."/>
            <person name="Moiseenko K.V."/>
            <person name="Psurtseva N.V."/>
            <person name="Savinova O.S."/>
            <person name="Shakhova N.V."/>
            <person name="Tyazhelova T.V."/>
            <person name="Vasina D.V."/>
        </authorList>
    </citation>
    <scope>NUCLEOTIDE SEQUENCE [LARGE SCALE GENOMIC DNA]</scope>
    <source>
        <strain evidence="5 6">LE-BIN_3174</strain>
    </source>
</reference>
<keyword evidence="3" id="KW-0418">Kinase</keyword>
<keyword evidence="4" id="KW-0067">ATP-binding</keyword>
<sequence>HADGDGEENVGRMSHEKLQGVEVHVTRAEEILNKQSGWKSLCGTTDFGTIVQRRNSSSSSDADAEQARLAYDIFVDRILTFVGSYFVKLGGKVDALVFAGGIGERSVEIRQSVVEGVECLGFGIDKTRNEGVRKLRKEGGEAVKVVDVSAGKRDNKKVLFEMARECTLEKNFWT</sequence>
<dbReference type="PRINTS" id="PR00471">
    <property type="entry name" value="ACETATEKNASE"/>
</dbReference>
<accession>A0A4R0R357</accession>
<dbReference type="InterPro" id="IPR000890">
    <property type="entry name" value="Aliphatic_acid_kin_short-chain"/>
</dbReference>
<evidence type="ECO:0000256" key="3">
    <source>
        <dbReference type="ARBA" id="ARBA00022777"/>
    </source>
</evidence>
<evidence type="ECO:0000256" key="2">
    <source>
        <dbReference type="ARBA" id="ARBA00022741"/>
    </source>
</evidence>
<dbReference type="Proteomes" id="UP000292702">
    <property type="component" value="Unassembled WGS sequence"/>
</dbReference>
<dbReference type="PANTHER" id="PTHR21060">
    <property type="entry name" value="ACETATE KINASE"/>
    <property type="match status" value="1"/>
</dbReference>
<dbReference type="PANTHER" id="PTHR21060:SF15">
    <property type="entry name" value="ACETATE KINASE-RELATED"/>
    <property type="match status" value="1"/>
</dbReference>
<dbReference type="GO" id="GO:0008776">
    <property type="term" value="F:acetate kinase activity"/>
    <property type="evidence" value="ECO:0007669"/>
    <property type="project" value="TreeGrafter"/>
</dbReference>
<name>A0A4R0R357_9APHY</name>
<protein>
    <recommendedName>
        <fullName evidence="7">Acetate kinase</fullName>
    </recommendedName>
</protein>